<dbReference type="Gene3D" id="2.60.120.260">
    <property type="entry name" value="Galactose-binding domain-like"/>
    <property type="match status" value="1"/>
</dbReference>
<organism evidence="1 2">
    <name type="scientific">Morganella morganii</name>
    <name type="common">Proteus morganii</name>
    <dbReference type="NCBI Taxonomy" id="582"/>
    <lineage>
        <taxon>Bacteria</taxon>
        <taxon>Pseudomonadati</taxon>
        <taxon>Pseudomonadota</taxon>
        <taxon>Gammaproteobacteria</taxon>
        <taxon>Enterobacterales</taxon>
        <taxon>Morganellaceae</taxon>
        <taxon>Morganella</taxon>
    </lineage>
</organism>
<dbReference type="PATRIC" id="fig|582.24.peg.1395"/>
<name>A0A0D8L9L0_MORMO</name>
<gene>
    <name evidence="1" type="ORF">UA45_04585</name>
</gene>
<proteinExistence type="predicted"/>
<protein>
    <submittedName>
        <fullName evidence="1">Uncharacterized protein</fullName>
    </submittedName>
</protein>
<comment type="caution">
    <text evidence="1">The sequence shown here is derived from an EMBL/GenBank/DDBJ whole genome shotgun (WGS) entry which is preliminary data.</text>
</comment>
<dbReference type="Proteomes" id="UP000032582">
    <property type="component" value="Unassembled WGS sequence"/>
</dbReference>
<accession>A0A0D8L9L0</accession>
<evidence type="ECO:0000313" key="1">
    <source>
        <dbReference type="EMBL" id="KJF78650.1"/>
    </source>
</evidence>
<reference evidence="1 2" key="1">
    <citation type="submission" date="2015-02" db="EMBL/GenBank/DDBJ databases">
        <title>Whole genome shotgun sequencing of cultured foodborne pathogen.</title>
        <authorList>
            <person name="Timme R."/>
            <person name="Allard M.W."/>
            <person name="Strain E."/>
            <person name="Evans P.S."/>
            <person name="Brown E."/>
        </authorList>
    </citation>
    <scope>NUCLEOTIDE SEQUENCE [LARGE SCALE GENOMIC DNA]</scope>
    <source>
        <strain evidence="1 2">GCSL-TSO-24</strain>
    </source>
</reference>
<evidence type="ECO:0000313" key="2">
    <source>
        <dbReference type="Proteomes" id="UP000032582"/>
    </source>
</evidence>
<dbReference type="EMBL" id="JZSH01000031">
    <property type="protein sequence ID" value="KJF78650.1"/>
    <property type="molecule type" value="Genomic_DNA"/>
</dbReference>
<sequence>MIEKYNQTDVKGRNFIADPYFEKWGNGDWEKGEPNKYTKKKDGDRTYLYISGKGSISQSVMLPEKSSGKSDKPPFYSLTFDYSVKNKATVSLILTYLSGGSERDKKEIILEDKKEWSQYEILLDVSEEDTDIRLEFYAGKSAGNKGINLTAVDMQLHIGGLSPESIVFENQNIPADKPLLRFNYGRKHVLNIKPAADNAWRDLDCALKWGGDIPASNYPISFTPELNTAQPLNKEGSIWEIACSAQKVSGIPETFSVILASEYSSVPFIFSAEIGDYLYKLTEPKISGIAVIAQNTPAYLSIRVVCDYDDGYPDMPGVPDIDVRWEINGGESIGTAKTDTDGMAALTFLPEKSGNYKLAAIITDKTGRESRHQFDIIVYERSPWLDDTRVAVNNTGVDLSGEAGYLMNGEVTVLHLTCDKNRNAFGRVTLENKTGNTGVTITPAGGREIPPEGLSWDLNITGSDSRELAFLLTSDQFGISQEIRVIALQNDSGKEIQSLKINGNVPADLTQLCTGPSESMTLNCTVNKLVSRLQAELNSKDSTLLTAEPAFGQLQSLKNNTAQWELHSINPQGGFFDLALNIPPLTTPLTLSGRVLPQEIASGIETMTLNNAPVTAPGDFLLTPDNIYTLTIKPHPLLKDIPVSLVSETSNGVAIISNPPFGQEVSLAENGSSWQISADPSSARGKFSLQIQSRRGGAPVNLNGAVLSADLQDEVSVQMTDGFSGEKYKIDPNIGFVFEADKSYPLVVRLKKNNLIHGQTVTWGLPDGDSHRNAISFDPEEPVELTASGAEWEFSYTEKGDTQFDLLLTSQDKFSYKIPCHIFNDADYLERSQCEFILNSNVIIPDDNYHDIEWKKNISLQLKLSPDATMFLSGMSLALITHNMDDKDDILIVSPDKPVLVTQDTCEVQWNIKSNVAVGHRFTLEIVVDNLKSITSVIKFLSI</sequence>
<dbReference type="AlphaFoldDB" id="A0A0D8L9L0"/>